<dbReference type="Pfam" id="PF02661">
    <property type="entry name" value="Fic"/>
    <property type="match status" value="1"/>
</dbReference>
<dbReference type="InterPro" id="IPR003812">
    <property type="entry name" value="Fido"/>
</dbReference>
<dbReference type="EMBL" id="FWDO01000008">
    <property type="protein sequence ID" value="SLM19993.1"/>
    <property type="molecule type" value="Genomic_DNA"/>
</dbReference>
<dbReference type="GO" id="GO:0016301">
    <property type="term" value="F:kinase activity"/>
    <property type="evidence" value="ECO:0007669"/>
    <property type="project" value="InterPro"/>
</dbReference>
<proteinExistence type="predicted"/>
<evidence type="ECO:0000259" key="1">
    <source>
        <dbReference type="PROSITE" id="PS51459"/>
    </source>
</evidence>
<name>A0A3P3XV81_9SPIR</name>
<feature type="domain" description="Fido" evidence="1">
    <location>
        <begin position="5"/>
        <end position="127"/>
    </location>
</feature>
<dbReference type="NCBIfam" id="TIGR01550">
    <property type="entry name" value="DOC_P1"/>
    <property type="match status" value="1"/>
</dbReference>
<reference evidence="2" key="1">
    <citation type="submission" date="2017-02" db="EMBL/GenBank/DDBJ databases">
        <authorList>
            <person name="Regsiter A."/>
            <person name="William W."/>
        </authorList>
    </citation>
    <scope>NUCLEOTIDE SEQUENCE</scope>
    <source>
        <strain evidence="2">BdmA 4</strain>
    </source>
</reference>
<dbReference type="InterPro" id="IPR006440">
    <property type="entry name" value="Doc"/>
</dbReference>
<dbReference type="Gene3D" id="1.20.120.1870">
    <property type="entry name" value="Fic/DOC protein, Fido domain"/>
    <property type="match status" value="1"/>
</dbReference>
<protein>
    <submittedName>
        <fullName evidence="2">Death-on-curing family protein</fullName>
    </submittedName>
</protein>
<evidence type="ECO:0000313" key="2">
    <source>
        <dbReference type="EMBL" id="SLM19993.1"/>
    </source>
</evidence>
<gene>
    <name evidence="2" type="ORF">SPIRO4BDMA_80100</name>
</gene>
<dbReference type="AlphaFoldDB" id="A0A3P3XV81"/>
<dbReference type="PROSITE" id="PS51459">
    <property type="entry name" value="FIDO"/>
    <property type="match status" value="1"/>
</dbReference>
<dbReference type="PANTHER" id="PTHR39426:SF1">
    <property type="entry name" value="HOMOLOGY TO DEATH-ON-CURING PROTEIN OF PHAGE P1"/>
    <property type="match status" value="1"/>
</dbReference>
<dbReference type="PIRSF" id="PIRSF018297">
    <property type="entry name" value="Doc"/>
    <property type="match status" value="1"/>
</dbReference>
<organism evidence="2">
    <name type="scientific">uncultured spirochete</name>
    <dbReference type="NCBI Taxonomy" id="156406"/>
    <lineage>
        <taxon>Bacteria</taxon>
        <taxon>Pseudomonadati</taxon>
        <taxon>Spirochaetota</taxon>
        <taxon>Spirochaetia</taxon>
        <taxon>Spirochaetales</taxon>
        <taxon>environmental samples</taxon>
    </lineage>
</organism>
<dbReference type="PANTHER" id="PTHR39426">
    <property type="entry name" value="HOMOLOGY TO DEATH-ON-CURING PROTEIN OF PHAGE P1"/>
    <property type="match status" value="1"/>
</dbReference>
<dbReference type="InterPro" id="IPR053737">
    <property type="entry name" value="Type_II_TA_Toxin"/>
</dbReference>
<sequence length="130" mass="14839">MIRFLTLSEVLLIYEDQIRRYGGTYSVRNLALLSSAVYVPQATFEREYLHKTIPEMAAAYAYHICENHALVDGNKRVALATALVFLDINGYDFACSEEEIYQIMMAVASNKMNKAALTGKFIQYSKRRIL</sequence>
<accession>A0A3P3XV81</accession>